<dbReference type="PANTHER" id="PTHR40036">
    <property type="entry name" value="MACROCIN O-METHYLTRANSFERASE"/>
    <property type="match status" value="1"/>
</dbReference>
<dbReference type="GO" id="GO:0032259">
    <property type="term" value="P:methylation"/>
    <property type="evidence" value="ECO:0007669"/>
    <property type="project" value="UniProtKB-KW"/>
</dbReference>
<dbReference type="Pfam" id="PF05711">
    <property type="entry name" value="TylF"/>
    <property type="match status" value="1"/>
</dbReference>
<dbReference type="InterPro" id="IPR008884">
    <property type="entry name" value="TylF_MeTrfase"/>
</dbReference>
<dbReference type="STRING" id="549386.SAMN02927923_01477"/>
<dbReference type="Proteomes" id="UP000199569">
    <property type="component" value="Unassembled WGS sequence"/>
</dbReference>
<dbReference type="InterPro" id="IPR029063">
    <property type="entry name" value="SAM-dependent_MTases_sf"/>
</dbReference>
<protein>
    <submittedName>
        <fullName evidence="1">Macrocin-O-methyltransferase (TylF)</fullName>
    </submittedName>
</protein>
<name>A0A1G5GEU3_9HYPH</name>
<accession>A0A1G5GEU3</accession>
<dbReference type="Gene3D" id="3.40.50.150">
    <property type="entry name" value="Vaccinia Virus protein VP39"/>
    <property type="match status" value="1"/>
</dbReference>
<keyword evidence="2" id="KW-1185">Reference proteome</keyword>
<proteinExistence type="predicted"/>
<keyword evidence="1" id="KW-0808">Transferase</keyword>
<evidence type="ECO:0000313" key="2">
    <source>
        <dbReference type="Proteomes" id="UP000199569"/>
    </source>
</evidence>
<dbReference type="GO" id="GO:0008168">
    <property type="term" value="F:methyltransferase activity"/>
    <property type="evidence" value="ECO:0007669"/>
    <property type="project" value="UniProtKB-KW"/>
</dbReference>
<dbReference type="RefSeq" id="WP_091132744.1">
    <property type="nucleotide sequence ID" value="NZ_FMVJ01000004.1"/>
</dbReference>
<evidence type="ECO:0000313" key="1">
    <source>
        <dbReference type="EMBL" id="SCY49819.1"/>
    </source>
</evidence>
<organism evidence="1 2">
    <name type="scientific">Microvirga guangxiensis</name>
    <dbReference type="NCBI Taxonomy" id="549386"/>
    <lineage>
        <taxon>Bacteria</taxon>
        <taxon>Pseudomonadati</taxon>
        <taxon>Pseudomonadota</taxon>
        <taxon>Alphaproteobacteria</taxon>
        <taxon>Hyphomicrobiales</taxon>
        <taxon>Methylobacteriaceae</taxon>
        <taxon>Microvirga</taxon>
    </lineage>
</organism>
<dbReference type="OrthoDB" id="9811332at2"/>
<gene>
    <name evidence="1" type="ORF">SAMN02927923_01477</name>
</gene>
<reference evidence="1 2" key="1">
    <citation type="submission" date="2016-10" db="EMBL/GenBank/DDBJ databases">
        <authorList>
            <person name="de Groot N.N."/>
        </authorList>
    </citation>
    <scope>NUCLEOTIDE SEQUENCE [LARGE SCALE GENOMIC DNA]</scope>
    <source>
        <strain evidence="1 2">CGMCC 1.7666</strain>
    </source>
</reference>
<dbReference type="EMBL" id="FMVJ01000004">
    <property type="protein sequence ID" value="SCY49819.1"/>
    <property type="molecule type" value="Genomic_DNA"/>
</dbReference>
<dbReference type="PANTHER" id="PTHR40036:SF1">
    <property type="entry name" value="MACROCIN O-METHYLTRANSFERASE"/>
    <property type="match status" value="1"/>
</dbReference>
<dbReference type="AlphaFoldDB" id="A0A1G5GEU3"/>
<keyword evidence="1" id="KW-0489">Methyltransferase</keyword>
<sequence>MKNRYAQKDINQQTYKIQNGELSSRTEQDILLDTRLLSISQELLPQYGGNWNLHNVVTLKQKALSRIIYYHELYQKILDVPGVICEFGVQWGATLALLQNFRGMYEPNNVSRTIFGFDTFEGFSTVDSKDGGFAEIGDYRSLPNYEDTLEEILSIHEGLHAVSHIKKFELIKGDASQTIDGWLERNPHAIVSMAIFDMDVYKPTKDVLEKLMPRFVKGTLLVFDELNCPQLPGETLAVQEVLGLNNIRLKRHPFQSYCAWGVFGE</sequence>